<dbReference type="InterPro" id="IPR017853">
    <property type="entry name" value="GH"/>
</dbReference>
<keyword evidence="1" id="KW-1133">Transmembrane helix</keyword>
<name>A0A9Y1BKF3_9ARCH</name>
<dbReference type="EMBL" id="CP084166">
    <property type="protein sequence ID" value="UJG40370.1"/>
    <property type="molecule type" value="Genomic_DNA"/>
</dbReference>
<dbReference type="Pfam" id="PF22612">
    <property type="entry name" value="GH113"/>
    <property type="match status" value="1"/>
</dbReference>
<feature type="transmembrane region" description="Helical" evidence="1">
    <location>
        <begin position="357"/>
        <end position="379"/>
    </location>
</feature>
<reference evidence="2" key="1">
    <citation type="journal article" date="2022" name="Nat. Microbiol.">
        <title>Unique mobile elements and scalable gene flow at the prokaryote-eukaryote boundary revealed by circularized Asgard archaea genomes.</title>
        <authorList>
            <person name="Wu F."/>
            <person name="Speth D.R."/>
            <person name="Philosof A."/>
            <person name="Cremiere A."/>
            <person name="Narayanan A."/>
            <person name="Barco R.A."/>
            <person name="Connon S.A."/>
            <person name="Amend J.P."/>
            <person name="Antoshechkin I.A."/>
            <person name="Orphan V.J."/>
        </authorList>
    </citation>
    <scope>NUCLEOTIDE SEQUENCE</scope>
    <source>
        <strain evidence="2">PM71</strain>
    </source>
</reference>
<evidence type="ECO:0000256" key="1">
    <source>
        <dbReference type="SAM" id="Phobius"/>
    </source>
</evidence>
<protein>
    <submittedName>
        <fullName evidence="2">Uncharacterized protein</fullName>
    </submittedName>
</protein>
<proteinExistence type="predicted"/>
<dbReference type="AlphaFoldDB" id="A0A9Y1BKF3"/>
<accession>A0A9Y1BKF3</accession>
<sequence>MQKRKPFSYVLIIILLSYSNPTCQISKKVLSLNENNSFQLLSSIQKGFSFTPWEENSLKKIEANNSLLELKETGTEWVVLCFWYFQDERTSTVIEPDYNLYSVNISDVISYIDIIHEQNMKVVLKPMLDLRTGEWRAYIEPSEEWFKAYTEFITFWAEIAQSKGVEFFVVGCELDGTISDTNNWIKTINAVREVYKGPITYAANYDIYEQIEFWDYLDYIGINAYFPLSDTTNPTLEQLKLGWDSYIPQLHSFSIQHNRSIIFTEIGYRSLNGANKDPWNWERKGIKDEREQYLCYEATFETIANLSWIAGLYWWNWEVNPEDESATGYSPHNKLAEKILKHWYKGEPLKDLPKRNVYVWVITGSVLIMAAFFVVFLKYRRKLSLSKKT</sequence>
<keyword evidence="1" id="KW-0472">Membrane</keyword>
<keyword evidence="1" id="KW-0812">Transmembrane</keyword>
<dbReference type="InterPro" id="IPR055151">
    <property type="entry name" value="GH113"/>
</dbReference>
<evidence type="ECO:0000313" key="2">
    <source>
        <dbReference type="EMBL" id="UJG40370.1"/>
    </source>
</evidence>
<dbReference type="SUPFAM" id="SSF51445">
    <property type="entry name" value="(Trans)glycosidases"/>
    <property type="match status" value="1"/>
</dbReference>
<organism evidence="2">
    <name type="scientific">Candidatus Heimdallarchaeum aukensis</name>
    <dbReference type="NCBI Taxonomy" id="2876573"/>
    <lineage>
        <taxon>Archaea</taxon>
        <taxon>Promethearchaeati</taxon>
        <taxon>Candidatus Heimdallarchaeota</taxon>
        <taxon>Candidatus Heimdallarchaeia (ex Rinke et al. 2021) (nom. nud.)</taxon>
        <taxon>Candidatus Heimdallarchaeales</taxon>
        <taxon>Candidatus Heimdallarchaeaceae</taxon>
        <taxon>Candidatus Heimdallarchaeum</taxon>
    </lineage>
</organism>
<gene>
    <name evidence="2" type="ORF">K9W45_11075</name>
</gene>
<dbReference type="CDD" id="cd19608">
    <property type="entry name" value="GH113_mannanase-like"/>
    <property type="match status" value="1"/>
</dbReference>
<dbReference type="Proteomes" id="UP001201020">
    <property type="component" value="Chromosome"/>
</dbReference>
<dbReference type="Gene3D" id="3.20.20.80">
    <property type="entry name" value="Glycosidases"/>
    <property type="match status" value="1"/>
</dbReference>